<protein>
    <submittedName>
        <fullName evidence="1">Uncharacterized protein</fullName>
    </submittedName>
</protein>
<reference evidence="2" key="1">
    <citation type="journal article" date="2022" name="Mol. Ecol. Resour.">
        <title>The genomes of chicory, endive, great burdock and yacon provide insights into Asteraceae palaeo-polyploidization history and plant inulin production.</title>
        <authorList>
            <person name="Fan W."/>
            <person name="Wang S."/>
            <person name="Wang H."/>
            <person name="Wang A."/>
            <person name="Jiang F."/>
            <person name="Liu H."/>
            <person name="Zhao H."/>
            <person name="Xu D."/>
            <person name="Zhang Y."/>
        </authorList>
    </citation>
    <scope>NUCLEOTIDE SEQUENCE [LARGE SCALE GENOMIC DNA]</scope>
    <source>
        <strain evidence="2">cv. Niubang</strain>
    </source>
</reference>
<name>A0ACB9AXR1_ARCLA</name>
<comment type="caution">
    <text evidence="1">The sequence shown here is derived from an EMBL/GenBank/DDBJ whole genome shotgun (WGS) entry which is preliminary data.</text>
</comment>
<organism evidence="1 2">
    <name type="scientific">Arctium lappa</name>
    <name type="common">Greater burdock</name>
    <name type="synonym">Lappa major</name>
    <dbReference type="NCBI Taxonomy" id="4217"/>
    <lineage>
        <taxon>Eukaryota</taxon>
        <taxon>Viridiplantae</taxon>
        <taxon>Streptophyta</taxon>
        <taxon>Embryophyta</taxon>
        <taxon>Tracheophyta</taxon>
        <taxon>Spermatophyta</taxon>
        <taxon>Magnoliopsida</taxon>
        <taxon>eudicotyledons</taxon>
        <taxon>Gunneridae</taxon>
        <taxon>Pentapetalae</taxon>
        <taxon>asterids</taxon>
        <taxon>campanulids</taxon>
        <taxon>Asterales</taxon>
        <taxon>Asteraceae</taxon>
        <taxon>Carduoideae</taxon>
        <taxon>Cardueae</taxon>
        <taxon>Arctiinae</taxon>
        <taxon>Arctium</taxon>
    </lineage>
</organism>
<evidence type="ECO:0000313" key="2">
    <source>
        <dbReference type="Proteomes" id="UP001055879"/>
    </source>
</evidence>
<gene>
    <name evidence="1" type="ORF">L6452_21909</name>
</gene>
<accession>A0ACB9AXR1</accession>
<dbReference type="Proteomes" id="UP001055879">
    <property type="component" value="Linkage Group LG07"/>
</dbReference>
<dbReference type="EMBL" id="CM042053">
    <property type="protein sequence ID" value="KAI3714947.1"/>
    <property type="molecule type" value="Genomic_DNA"/>
</dbReference>
<proteinExistence type="predicted"/>
<evidence type="ECO:0000313" key="1">
    <source>
        <dbReference type="EMBL" id="KAI3714947.1"/>
    </source>
</evidence>
<reference evidence="1 2" key="2">
    <citation type="journal article" date="2022" name="Mol. Ecol. Resour.">
        <title>The genomes of chicory, endive, great burdock and yacon provide insights into Asteraceae paleo-polyploidization history and plant inulin production.</title>
        <authorList>
            <person name="Fan W."/>
            <person name="Wang S."/>
            <person name="Wang H."/>
            <person name="Wang A."/>
            <person name="Jiang F."/>
            <person name="Liu H."/>
            <person name="Zhao H."/>
            <person name="Xu D."/>
            <person name="Zhang Y."/>
        </authorList>
    </citation>
    <scope>NUCLEOTIDE SEQUENCE [LARGE SCALE GENOMIC DNA]</scope>
    <source>
        <strain evidence="2">cv. Niubang</strain>
    </source>
</reference>
<sequence>MHLTVAKLQQLGGTTTAQPSNYNTQTRPKHEPSPVSFRDSPMASSTTNSTMVSSTSNPRFEPVYTAAMDVRDG</sequence>
<keyword evidence="2" id="KW-1185">Reference proteome</keyword>